<dbReference type="EMBL" id="POUN01000004">
    <property type="protein sequence ID" value="PNF80029.1"/>
    <property type="molecule type" value="Genomic_DNA"/>
</dbReference>
<protein>
    <recommendedName>
        <fullName evidence="1">Transposase-like Mu C-terminal domain-containing protein</fullName>
    </recommendedName>
</protein>
<evidence type="ECO:0000313" key="3">
    <source>
        <dbReference type="Proteomes" id="UP000235925"/>
    </source>
</evidence>
<gene>
    <name evidence="2" type="ORF">CXK92_15555</name>
</gene>
<comment type="caution">
    <text evidence="2">The sequence shown here is derived from an EMBL/GenBank/DDBJ whole genome shotgun (WGS) entry which is preliminary data.</text>
</comment>
<evidence type="ECO:0000313" key="2">
    <source>
        <dbReference type="EMBL" id="PNF80029.1"/>
    </source>
</evidence>
<accession>A0A2N8S069</accession>
<dbReference type="AlphaFoldDB" id="A0A2N8S069"/>
<dbReference type="Proteomes" id="UP000235925">
    <property type="component" value="Unassembled WGS sequence"/>
</dbReference>
<dbReference type="InterPro" id="IPR015378">
    <property type="entry name" value="Transposase-like_Mu_C"/>
</dbReference>
<name>A0A2N8S069_STUST</name>
<evidence type="ECO:0000259" key="1">
    <source>
        <dbReference type="Pfam" id="PF09299"/>
    </source>
</evidence>
<dbReference type="Pfam" id="PF09299">
    <property type="entry name" value="Mu-transpos_C"/>
    <property type="match status" value="1"/>
</dbReference>
<feature type="domain" description="Transposase-like Mu C-terminal" evidence="1">
    <location>
        <begin position="84"/>
        <end position="148"/>
    </location>
</feature>
<proteinExistence type="predicted"/>
<organism evidence="2 3">
    <name type="scientific">Stutzerimonas stutzeri</name>
    <name type="common">Pseudomonas stutzeri</name>
    <dbReference type="NCBI Taxonomy" id="316"/>
    <lineage>
        <taxon>Bacteria</taxon>
        <taxon>Pseudomonadati</taxon>
        <taxon>Pseudomonadota</taxon>
        <taxon>Gammaproteobacteria</taxon>
        <taxon>Pseudomonadales</taxon>
        <taxon>Pseudomonadaceae</taxon>
        <taxon>Stutzerimonas</taxon>
    </lineage>
</organism>
<sequence>MSTTGSSPSKGRAKDGAELAVEYDITADEIEHLLSVSIATHNATPTEALFNISPLEFIKQKIEQAGGAFLFRYIPASKHSEGRELFCDEKLVTVRGDIKKGRMPYIQFQGVRYTSSILRDLAELIGKKIKITINEADLRQVRAFTLNGYPLDILFATGKWSYTKHDLRTRKAIRSLLSARTIFINSQQDPIQVYLSYLSTKTTKGKRKAAIPPSQATEAKRVAVEADSSLMLVEEEKLEESLQETFQSRESSDQKNILNKPLPNLANILKGGA</sequence>
<reference evidence="2 3" key="1">
    <citation type="submission" date="2018-01" db="EMBL/GenBank/DDBJ databases">
        <title>Denitrification phenotypes of diverse strains of Pseudomonas stutzeri.</title>
        <authorList>
            <person name="Milligan D.A."/>
            <person name="Bergaust L."/>
            <person name="Bakken L.R."/>
            <person name="Frostegard A."/>
        </authorList>
    </citation>
    <scope>NUCLEOTIDE SEQUENCE [LARGE SCALE GENOMIC DNA]</scope>
    <source>
        <strain evidence="2 3">KC</strain>
    </source>
</reference>